<feature type="non-terminal residue" evidence="1">
    <location>
        <position position="1"/>
    </location>
</feature>
<dbReference type="EMBL" id="CADCTQ010000622">
    <property type="protein sequence ID" value="CAA9332024.1"/>
    <property type="molecule type" value="Genomic_DNA"/>
</dbReference>
<protein>
    <submittedName>
        <fullName evidence="1">Uncharacterized protein</fullName>
    </submittedName>
</protein>
<reference evidence="1" key="1">
    <citation type="submission" date="2020-02" db="EMBL/GenBank/DDBJ databases">
        <authorList>
            <person name="Meier V. D."/>
        </authorList>
    </citation>
    <scope>NUCLEOTIDE SEQUENCE</scope>
    <source>
        <strain evidence="1">AVDCRST_MAG56</strain>
    </source>
</reference>
<sequence>CCKLIEKVERLDQSPTGMTPLSAMRTR</sequence>
<organism evidence="1">
    <name type="scientific">uncultured Cytophagales bacterium</name>
    <dbReference type="NCBI Taxonomy" id="158755"/>
    <lineage>
        <taxon>Bacteria</taxon>
        <taxon>Pseudomonadati</taxon>
        <taxon>Bacteroidota</taxon>
        <taxon>Sphingobacteriia</taxon>
        <taxon>Sphingobacteriales</taxon>
        <taxon>environmental samples</taxon>
    </lineage>
</organism>
<proteinExistence type="predicted"/>
<dbReference type="AlphaFoldDB" id="A0A6J4LF35"/>
<gene>
    <name evidence="1" type="ORF">AVDCRST_MAG56-7477</name>
</gene>
<feature type="non-terminal residue" evidence="1">
    <location>
        <position position="27"/>
    </location>
</feature>
<evidence type="ECO:0000313" key="1">
    <source>
        <dbReference type="EMBL" id="CAA9332024.1"/>
    </source>
</evidence>
<accession>A0A6J4LF35</accession>
<name>A0A6J4LF35_9SPHI</name>